<dbReference type="RefSeq" id="WP_062261706.1">
    <property type="nucleotide sequence ID" value="NZ_LT158599.1"/>
</dbReference>
<dbReference type="Proteomes" id="UP000069850">
    <property type="component" value="Chromosome 1"/>
</dbReference>
<evidence type="ECO:0000313" key="3">
    <source>
        <dbReference type="Proteomes" id="UP000069850"/>
    </source>
</evidence>
<sequence>MSETKGHFERGRWVEEPEPAPAAPTAGTPDAHEQIEEAARKAGEDLERAINAWAESARKALQKR</sequence>
<gene>
    <name evidence="2" type="ORF">MMAB1_0524</name>
</gene>
<dbReference type="OrthoDB" id="116385at2157"/>
<dbReference type="EMBL" id="LT158599">
    <property type="protein sequence ID" value="CVK31741.1"/>
    <property type="molecule type" value="Genomic_DNA"/>
</dbReference>
<name>A0A0X3BIG1_9EURY</name>
<dbReference type="KEGG" id="mema:MMAB1_0524"/>
<reference evidence="2 3" key="1">
    <citation type="submission" date="2016-01" db="EMBL/GenBank/DDBJ databases">
        <authorList>
            <person name="Manzoor S."/>
        </authorList>
    </citation>
    <scope>NUCLEOTIDE SEQUENCE [LARGE SCALE GENOMIC DNA]</scope>
    <source>
        <strain evidence="2">Methanoculleus sp MAB1</strain>
    </source>
</reference>
<organism evidence="2 3">
    <name type="scientific">Methanoculleus bourgensis</name>
    <dbReference type="NCBI Taxonomy" id="83986"/>
    <lineage>
        <taxon>Archaea</taxon>
        <taxon>Methanobacteriati</taxon>
        <taxon>Methanobacteriota</taxon>
        <taxon>Stenosarchaea group</taxon>
        <taxon>Methanomicrobia</taxon>
        <taxon>Methanomicrobiales</taxon>
        <taxon>Methanomicrobiaceae</taxon>
        <taxon>Methanoculleus</taxon>
    </lineage>
</organism>
<accession>A0A0X3BIG1</accession>
<dbReference type="GeneID" id="27136580"/>
<evidence type="ECO:0000256" key="1">
    <source>
        <dbReference type="SAM" id="MobiDB-lite"/>
    </source>
</evidence>
<feature type="region of interest" description="Disordered" evidence="1">
    <location>
        <begin position="1"/>
        <end position="33"/>
    </location>
</feature>
<protein>
    <submittedName>
        <fullName evidence="2">Uncharacterized protein</fullName>
    </submittedName>
</protein>
<dbReference type="AlphaFoldDB" id="A0A0X3BIG1"/>
<feature type="compositionally biased region" description="Basic and acidic residues" evidence="1">
    <location>
        <begin position="1"/>
        <end position="15"/>
    </location>
</feature>
<evidence type="ECO:0000313" key="2">
    <source>
        <dbReference type="EMBL" id="CVK31741.1"/>
    </source>
</evidence>
<proteinExistence type="predicted"/>